<proteinExistence type="predicted"/>
<accession>A0ACC3NUR7</accession>
<dbReference type="Proteomes" id="UP001281147">
    <property type="component" value="Unassembled WGS sequence"/>
</dbReference>
<dbReference type="EMBL" id="JAUTXU010000015">
    <property type="protein sequence ID" value="KAK3722014.1"/>
    <property type="molecule type" value="Genomic_DNA"/>
</dbReference>
<comment type="caution">
    <text evidence="1">The sequence shown here is derived from an EMBL/GenBank/DDBJ whole genome shotgun (WGS) entry which is preliminary data.</text>
</comment>
<reference evidence="1" key="1">
    <citation type="submission" date="2023-07" db="EMBL/GenBank/DDBJ databases">
        <title>Black Yeasts Isolated from many extreme environments.</title>
        <authorList>
            <person name="Coleine C."/>
            <person name="Stajich J.E."/>
            <person name="Selbmann L."/>
        </authorList>
    </citation>
    <scope>NUCLEOTIDE SEQUENCE</scope>
    <source>
        <strain evidence="1">CCFEE 5714</strain>
    </source>
</reference>
<evidence type="ECO:0000313" key="1">
    <source>
        <dbReference type="EMBL" id="KAK3722014.1"/>
    </source>
</evidence>
<protein>
    <submittedName>
        <fullName evidence="1">Uncharacterized protein</fullName>
    </submittedName>
</protein>
<name>A0ACC3NUR7_9PEZI</name>
<gene>
    <name evidence="1" type="ORF">LTR37_002830</name>
</gene>
<sequence>MDWLGTSDDVLETVELAVIKVEATVPVTDPTYGGAVILDPRHYGGPGGSGIGQVIRGGYHVRTILSAGPEEENSIPKHFDIFGFDPRGVNNSRPILTCFRNRLDAAAWSIAEDAHGMIDTSDNSCDNLWASKRALAEGCSKKAAEEGIAKYMATASVARDIVEIFERHGEWREAEARRLLSDPSSLTVPSKTPR</sequence>
<organism evidence="1 2">
    <name type="scientific">Vermiconidia calcicola</name>
    <dbReference type="NCBI Taxonomy" id="1690605"/>
    <lineage>
        <taxon>Eukaryota</taxon>
        <taxon>Fungi</taxon>
        <taxon>Dikarya</taxon>
        <taxon>Ascomycota</taxon>
        <taxon>Pezizomycotina</taxon>
        <taxon>Dothideomycetes</taxon>
        <taxon>Dothideomycetidae</taxon>
        <taxon>Mycosphaerellales</taxon>
        <taxon>Extremaceae</taxon>
        <taxon>Vermiconidia</taxon>
    </lineage>
</organism>
<evidence type="ECO:0000313" key="2">
    <source>
        <dbReference type="Proteomes" id="UP001281147"/>
    </source>
</evidence>
<keyword evidence="2" id="KW-1185">Reference proteome</keyword>